<evidence type="ECO:0000259" key="4">
    <source>
        <dbReference type="Pfam" id="PF13963"/>
    </source>
</evidence>
<comment type="caution">
    <text evidence="5">The sequence shown here is derived from an EMBL/GenBank/DDBJ whole genome shotgun (WGS) entry which is preliminary data.</text>
</comment>
<dbReference type="InterPro" id="IPR025452">
    <property type="entry name" value="DUF4218"/>
</dbReference>
<feature type="compositionally biased region" description="Acidic residues" evidence="1">
    <location>
        <begin position="456"/>
        <end position="478"/>
    </location>
</feature>
<reference evidence="5 6" key="1">
    <citation type="submission" date="2024-05" db="EMBL/GenBank/DDBJ databases">
        <title>Haplotype-resolved chromosome-level genome assembly of Huyou (Citrus changshanensis).</title>
        <authorList>
            <person name="Miao C."/>
            <person name="Chen W."/>
            <person name="Wu Y."/>
            <person name="Wang L."/>
            <person name="Zhao S."/>
            <person name="Grierson D."/>
            <person name="Xu C."/>
            <person name="Chen K."/>
        </authorList>
    </citation>
    <scope>NUCLEOTIDE SEQUENCE [LARGE SCALE GENOMIC DNA]</scope>
    <source>
        <strain evidence="5">01-14</strain>
        <tissue evidence="5">Leaf</tissue>
    </source>
</reference>
<evidence type="ECO:0000259" key="3">
    <source>
        <dbReference type="Pfam" id="PF13960"/>
    </source>
</evidence>
<evidence type="ECO:0000313" key="6">
    <source>
        <dbReference type="Proteomes" id="UP001428341"/>
    </source>
</evidence>
<evidence type="ECO:0000256" key="1">
    <source>
        <dbReference type="SAM" id="MobiDB-lite"/>
    </source>
</evidence>
<feature type="domain" description="Transposase-associated" evidence="4">
    <location>
        <begin position="3"/>
        <end position="76"/>
    </location>
</feature>
<keyword evidence="6" id="KW-1185">Reference proteome</keyword>
<dbReference type="PANTHER" id="PTHR48451">
    <property type="entry name" value="DUF4218 DOMAIN-CONTAINING PROTEIN"/>
    <property type="match status" value="1"/>
</dbReference>
<dbReference type="Pfam" id="PF13963">
    <property type="entry name" value="Transpos_assoc"/>
    <property type="match status" value="1"/>
</dbReference>
<dbReference type="Proteomes" id="UP001428341">
    <property type="component" value="Unassembled WGS sequence"/>
</dbReference>
<organism evidence="5 6">
    <name type="scientific">Citrus x changshan-huyou</name>
    <dbReference type="NCBI Taxonomy" id="2935761"/>
    <lineage>
        <taxon>Eukaryota</taxon>
        <taxon>Viridiplantae</taxon>
        <taxon>Streptophyta</taxon>
        <taxon>Embryophyta</taxon>
        <taxon>Tracheophyta</taxon>
        <taxon>Spermatophyta</taxon>
        <taxon>Magnoliopsida</taxon>
        <taxon>eudicotyledons</taxon>
        <taxon>Gunneridae</taxon>
        <taxon>Pentapetalae</taxon>
        <taxon>rosids</taxon>
        <taxon>malvids</taxon>
        <taxon>Sapindales</taxon>
        <taxon>Rutaceae</taxon>
        <taxon>Aurantioideae</taxon>
        <taxon>Citrus</taxon>
    </lineage>
</organism>
<dbReference type="AlphaFoldDB" id="A0AAP0R1H0"/>
<accession>A0AAP0R1H0</accession>
<dbReference type="Pfam" id="PF13960">
    <property type="entry name" value="DUF4218"/>
    <property type="match status" value="1"/>
</dbReference>
<dbReference type="EMBL" id="JBCGBO010000001">
    <property type="protein sequence ID" value="KAK9229678.1"/>
    <property type="molecule type" value="Genomic_DNA"/>
</dbReference>
<feature type="domain" description="DUF4218" evidence="3">
    <location>
        <begin position="108"/>
        <end position="156"/>
    </location>
</feature>
<sequence>MDKSWIDLPDRTSKPFIDGVKTFLDFAFKNVVNDTRIYCPCKKCRNRFFVVKEAAEEHIIVHGFWSKYKKWKMHGELSTSVESNQEMEVSYDSSADDDMIGMIHDTMELLDLKKYVRNRAHPEASIANGYLMAECMNFCARYLNEVETKSNRPIRNDDGGNKFGRPFGKGVRVRLDDISWVQAHRYVLVNTEAVTQFREQHFAELVKQMPRSAIHHIQKVHNETFHIWFMNHVQTLQRTSNIALPEQIKILANGPDQFARRFKGCIVNGFRFRTKSNDKSKVTQNSSIVLKADTVSYASARDKNPRSGNVTFHGVLTDILEIRYTNDMKYVLFKGDWIDNQVGKQQDEFKFTLVNFNHLLYKNNQLGDEPFILAEQAEQVCYVQDPLDMNWHVVLKMTVRDVYDMYSKDFSCGPMLPQVELYAQQQLDDNIHMRDEEVGWIRDGVDALIVDKNVVDDDSPSDDDVDMEVVNDDDDVDK</sequence>
<name>A0AAP0R1H0_9ROSI</name>
<proteinExistence type="predicted"/>
<dbReference type="PANTHER" id="PTHR48451:SF1">
    <property type="entry name" value="DUF4218 DOMAIN-CONTAINING PROTEIN"/>
    <property type="match status" value="1"/>
</dbReference>
<dbReference type="Pfam" id="PF13952">
    <property type="entry name" value="DUF4216"/>
    <property type="match status" value="1"/>
</dbReference>
<evidence type="ECO:0008006" key="7">
    <source>
        <dbReference type="Google" id="ProtNLM"/>
    </source>
</evidence>
<evidence type="ECO:0000313" key="5">
    <source>
        <dbReference type="EMBL" id="KAK9229678.1"/>
    </source>
</evidence>
<evidence type="ECO:0000259" key="2">
    <source>
        <dbReference type="Pfam" id="PF13952"/>
    </source>
</evidence>
<dbReference type="InterPro" id="IPR029480">
    <property type="entry name" value="Transpos_assoc"/>
</dbReference>
<feature type="region of interest" description="Disordered" evidence="1">
    <location>
        <begin position="455"/>
        <end position="478"/>
    </location>
</feature>
<dbReference type="InterPro" id="IPR025312">
    <property type="entry name" value="DUF4216"/>
</dbReference>
<feature type="domain" description="DUF4216" evidence="2">
    <location>
        <begin position="321"/>
        <end position="394"/>
    </location>
</feature>
<protein>
    <recommendedName>
        <fullName evidence="7">Transposase-associated domain-containing protein</fullName>
    </recommendedName>
</protein>
<gene>
    <name evidence="5" type="ORF">WN944_022642</name>
</gene>